<comment type="caution">
    <text evidence="1">The sequence shown here is derived from an EMBL/GenBank/DDBJ whole genome shotgun (WGS) entry which is preliminary data.</text>
</comment>
<dbReference type="AlphaFoldDB" id="A0AAN9PZG0"/>
<organism evidence="1 2">
    <name type="scientific">Canavalia gladiata</name>
    <name type="common">Sword bean</name>
    <name type="synonym">Dolichos gladiatus</name>
    <dbReference type="NCBI Taxonomy" id="3824"/>
    <lineage>
        <taxon>Eukaryota</taxon>
        <taxon>Viridiplantae</taxon>
        <taxon>Streptophyta</taxon>
        <taxon>Embryophyta</taxon>
        <taxon>Tracheophyta</taxon>
        <taxon>Spermatophyta</taxon>
        <taxon>Magnoliopsida</taxon>
        <taxon>eudicotyledons</taxon>
        <taxon>Gunneridae</taxon>
        <taxon>Pentapetalae</taxon>
        <taxon>rosids</taxon>
        <taxon>fabids</taxon>
        <taxon>Fabales</taxon>
        <taxon>Fabaceae</taxon>
        <taxon>Papilionoideae</taxon>
        <taxon>50 kb inversion clade</taxon>
        <taxon>NPAAA clade</taxon>
        <taxon>indigoferoid/millettioid clade</taxon>
        <taxon>Phaseoleae</taxon>
        <taxon>Canavalia</taxon>
    </lineage>
</organism>
<keyword evidence="2" id="KW-1185">Reference proteome</keyword>
<protein>
    <submittedName>
        <fullName evidence="1">Uncharacterized protein</fullName>
    </submittedName>
</protein>
<dbReference type="Proteomes" id="UP001367508">
    <property type="component" value="Unassembled WGS sequence"/>
</dbReference>
<reference evidence="1 2" key="1">
    <citation type="submission" date="2024-01" db="EMBL/GenBank/DDBJ databases">
        <title>The genomes of 5 underutilized Papilionoideae crops provide insights into root nodulation and disease resistanc.</title>
        <authorList>
            <person name="Jiang F."/>
        </authorList>
    </citation>
    <scope>NUCLEOTIDE SEQUENCE [LARGE SCALE GENOMIC DNA]</scope>
    <source>
        <strain evidence="1">LVBAO_FW01</strain>
        <tissue evidence="1">Leaves</tissue>
    </source>
</reference>
<accession>A0AAN9PZG0</accession>
<sequence length="116" mass="12737">MSRIKGKGGEKTEAPRFCVFPFGSFILEEVWPESGSLWLLQESLNFTKLKSFLAITFESATASECQALTTLRSSLPPYILILGDAITGTIKDSATLAESLWTLHTPSNSYLLAHPL</sequence>
<evidence type="ECO:0000313" key="1">
    <source>
        <dbReference type="EMBL" id="KAK7316127.1"/>
    </source>
</evidence>
<proteinExistence type="predicted"/>
<name>A0AAN9PZG0_CANGL</name>
<evidence type="ECO:0000313" key="2">
    <source>
        <dbReference type="Proteomes" id="UP001367508"/>
    </source>
</evidence>
<gene>
    <name evidence="1" type="ORF">VNO77_34873</name>
</gene>
<dbReference type="EMBL" id="JAYMYQ010000008">
    <property type="protein sequence ID" value="KAK7316127.1"/>
    <property type="molecule type" value="Genomic_DNA"/>
</dbReference>